<dbReference type="InterPro" id="IPR043504">
    <property type="entry name" value="Peptidase_S1_PA_chymotrypsin"/>
</dbReference>
<gene>
    <name evidence="3" type="ORF">g.16898</name>
</gene>
<dbReference type="Pfam" id="PF00089">
    <property type="entry name" value="Trypsin"/>
    <property type="match status" value="1"/>
</dbReference>
<keyword evidence="1" id="KW-1015">Disulfide bond</keyword>
<proteinExistence type="predicted"/>
<evidence type="ECO:0000259" key="2">
    <source>
        <dbReference type="PROSITE" id="PS50240"/>
    </source>
</evidence>
<reference evidence="3" key="1">
    <citation type="submission" date="2015-11" db="EMBL/GenBank/DDBJ databases">
        <title>De novo transcriptome assembly of four potential Pierce s Disease insect vectors from Arizona vineyards.</title>
        <authorList>
            <person name="Tassone E.E."/>
        </authorList>
    </citation>
    <scope>NUCLEOTIDE SEQUENCE</scope>
</reference>
<dbReference type="InterPro" id="IPR009003">
    <property type="entry name" value="Peptidase_S1_PA"/>
</dbReference>
<dbReference type="AlphaFoldDB" id="A0A1B6KXM7"/>
<evidence type="ECO:0000313" key="3">
    <source>
        <dbReference type="EMBL" id="JAT16198.1"/>
    </source>
</evidence>
<dbReference type="InterPro" id="IPR001254">
    <property type="entry name" value="Trypsin_dom"/>
</dbReference>
<protein>
    <recommendedName>
        <fullName evidence="2">Peptidase S1 domain-containing protein</fullName>
    </recommendedName>
</protein>
<dbReference type="SMART" id="SM00020">
    <property type="entry name" value="Tryp_SPc"/>
    <property type="match status" value="1"/>
</dbReference>
<dbReference type="Gene3D" id="2.40.10.10">
    <property type="entry name" value="Trypsin-like serine proteases"/>
    <property type="match status" value="2"/>
</dbReference>
<feature type="non-terminal residue" evidence="3">
    <location>
        <position position="1"/>
    </location>
</feature>
<name>A0A1B6KXM7_9HEMI</name>
<sequence length="269" mass="30135">VVLCWSRFTAMRAFWGLYLIITEIWDTMGQAEMGFSRPVPIEEFPFMASVFVHDKFVGAAVMISREFALGNMHYFFGVYSYDVHLRVGHADRDQGQKVEVKDFFQHEEFKFSADYDICLIKFLEKVKFGPRVGAINLSLLPPSAGLQGDVLSWGPVVAKGTTQLHAVTMSTMTAAQCQAVATEPVTERLTCVANPAVHLCEEDLGVPFVVNGKLMGQYVGGFPTCQPQNVLFSKTSQYKDYLVLLVDMARHPESYEPISHMSEEQVEAK</sequence>
<dbReference type="GO" id="GO:0004252">
    <property type="term" value="F:serine-type endopeptidase activity"/>
    <property type="evidence" value="ECO:0007669"/>
    <property type="project" value="InterPro"/>
</dbReference>
<evidence type="ECO:0000256" key="1">
    <source>
        <dbReference type="ARBA" id="ARBA00023157"/>
    </source>
</evidence>
<dbReference type="EMBL" id="GEBQ01023779">
    <property type="protein sequence ID" value="JAT16198.1"/>
    <property type="molecule type" value="Transcribed_RNA"/>
</dbReference>
<dbReference type="PROSITE" id="PS50240">
    <property type="entry name" value="TRYPSIN_DOM"/>
    <property type="match status" value="1"/>
</dbReference>
<dbReference type="PANTHER" id="PTHR24271:SF50">
    <property type="match status" value="1"/>
</dbReference>
<dbReference type="SUPFAM" id="SSF50494">
    <property type="entry name" value="Trypsin-like serine proteases"/>
    <property type="match status" value="1"/>
</dbReference>
<feature type="domain" description="Peptidase S1" evidence="2">
    <location>
        <begin position="27"/>
        <end position="247"/>
    </location>
</feature>
<accession>A0A1B6KXM7</accession>
<dbReference type="GO" id="GO:0006508">
    <property type="term" value="P:proteolysis"/>
    <property type="evidence" value="ECO:0007669"/>
    <property type="project" value="InterPro"/>
</dbReference>
<dbReference type="PANTHER" id="PTHR24271">
    <property type="entry name" value="KALLIKREIN-RELATED"/>
    <property type="match status" value="1"/>
</dbReference>
<organism evidence="3">
    <name type="scientific">Graphocephala atropunctata</name>
    <dbReference type="NCBI Taxonomy" id="36148"/>
    <lineage>
        <taxon>Eukaryota</taxon>
        <taxon>Metazoa</taxon>
        <taxon>Ecdysozoa</taxon>
        <taxon>Arthropoda</taxon>
        <taxon>Hexapoda</taxon>
        <taxon>Insecta</taxon>
        <taxon>Pterygota</taxon>
        <taxon>Neoptera</taxon>
        <taxon>Paraneoptera</taxon>
        <taxon>Hemiptera</taxon>
        <taxon>Auchenorrhyncha</taxon>
        <taxon>Membracoidea</taxon>
        <taxon>Cicadellidae</taxon>
        <taxon>Cicadellinae</taxon>
        <taxon>Cicadellini</taxon>
        <taxon>Graphocephala</taxon>
    </lineage>
</organism>